<keyword evidence="4" id="KW-1185">Reference proteome</keyword>
<dbReference type="Pfam" id="PF02481">
    <property type="entry name" value="DNA_processg_A"/>
    <property type="match status" value="1"/>
</dbReference>
<organism evidence="3 4">
    <name type="scientific">Eubacterium plexicaudatum ASF492</name>
    <dbReference type="NCBI Taxonomy" id="1235802"/>
    <lineage>
        <taxon>Bacteria</taxon>
        <taxon>Bacillati</taxon>
        <taxon>Bacillota</taxon>
        <taxon>Clostridia</taxon>
        <taxon>Eubacteriales</taxon>
        <taxon>Eubacteriaceae</taxon>
        <taxon>Eubacterium</taxon>
    </lineage>
</organism>
<comment type="caution">
    <text evidence="3">The sequence shown here is derived from an EMBL/GenBank/DDBJ whole genome shotgun (WGS) entry which is preliminary data.</text>
</comment>
<dbReference type="PATRIC" id="fig|1235802.3.peg.159"/>
<comment type="similarity">
    <text evidence="1">Belongs to the DprA/Smf family.</text>
</comment>
<dbReference type="SUPFAM" id="SSF102405">
    <property type="entry name" value="MCP/YpsA-like"/>
    <property type="match status" value="1"/>
</dbReference>
<evidence type="ECO:0000313" key="4">
    <source>
        <dbReference type="Proteomes" id="UP000012589"/>
    </source>
</evidence>
<dbReference type="AlphaFoldDB" id="N2BKN0"/>
<feature type="domain" description="Smf/DprA SLOG" evidence="2">
    <location>
        <begin position="76"/>
        <end position="284"/>
    </location>
</feature>
<name>N2BKN0_9FIRM</name>
<reference evidence="3 4" key="1">
    <citation type="journal article" date="2014" name="Genome Announc.">
        <title>Draft genome sequences of the altered schaedler flora, a defined bacterial community from gnotobiotic mice.</title>
        <authorList>
            <person name="Wannemuehler M.J."/>
            <person name="Overstreet A.M."/>
            <person name="Ward D.V."/>
            <person name="Phillips G.J."/>
        </authorList>
    </citation>
    <scope>NUCLEOTIDE SEQUENCE [LARGE SCALE GENOMIC DNA]</scope>
    <source>
        <strain evidence="3 4">ASF492</strain>
    </source>
</reference>
<dbReference type="PANTHER" id="PTHR43022:SF1">
    <property type="entry name" value="PROTEIN SMF"/>
    <property type="match status" value="1"/>
</dbReference>
<dbReference type="PANTHER" id="PTHR43022">
    <property type="entry name" value="PROTEIN SMF"/>
    <property type="match status" value="1"/>
</dbReference>
<sequence length="386" mass="43012">MKYAYWLACVKGCGARVRRSLFSVCANAQEVYDLKDAELEKISGLMHKDVIRIIESKKTWDIDGRWQELISSGIRFVSVEQQDYPQQFLELSDAPYGIFYRGRLPVPEEFRVAIAGARMCSEYGRTIAREIARELAAQDAAVVSGMARGIDAAGHRGALDSGGSTYAVFGCGIDICYPNVHRQLYDEIAHYGGMLSEYPPGTKPLPAYFPQRNRLISALSDVVLIIEAKEKSGSLITADFALEQGKDIYALPGRITDRLSDGCNRLIAQGAGILLSVEDCLAELSMLAVRKKKIVHPGEPDNSTFTGRKKTINTGICEKFDNLQKFSLEKDERLVYGCLGLLPTGFETLLEKTGFDIQTLSHILAALMQKRHIEEVYKNYYKIITE</sequence>
<protein>
    <submittedName>
        <fullName evidence="3">DNA protecting protein DprA</fullName>
    </submittedName>
</protein>
<dbReference type="Proteomes" id="UP000012589">
    <property type="component" value="Unassembled WGS sequence"/>
</dbReference>
<dbReference type="EMBL" id="AQFT01000005">
    <property type="protein sequence ID" value="EMZ38985.1"/>
    <property type="molecule type" value="Genomic_DNA"/>
</dbReference>
<evidence type="ECO:0000259" key="2">
    <source>
        <dbReference type="Pfam" id="PF02481"/>
    </source>
</evidence>
<evidence type="ECO:0000313" key="3">
    <source>
        <dbReference type="EMBL" id="EMZ38985.1"/>
    </source>
</evidence>
<evidence type="ECO:0000256" key="1">
    <source>
        <dbReference type="ARBA" id="ARBA00006525"/>
    </source>
</evidence>
<accession>N2BKN0</accession>
<dbReference type="GO" id="GO:0009294">
    <property type="term" value="P:DNA-mediated transformation"/>
    <property type="evidence" value="ECO:0007669"/>
    <property type="project" value="InterPro"/>
</dbReference>
<dbReference type="NCBIfam" id="TIGR00732">
    <property type="entry name" value="dprA"/>
    <property type="match status" value="1"/>
</dbReference>
<dbReference type="Gene3D" id="3.40.50.450">
    <property type="match status" value="1"/>
</dbReference>
<dbReference type="eggNOG" id="COG0758">
    <property type="taxonomic scope" value="Bacteria"/>
</dbReference>
<proteinExistence type="inferred from homology"/>
<dbReference type="STRING" id="1235802.C823_00148"/>
<dbReference type="OrthoDB" id="9785707at2"/>
<gene>
    <name evidence="3" type="ORF">C823_00148</name>
</gene>
<dbReference type="HOGENOM" id="CLU_029601_0_3_9"/>
<dbReference type="InterPro" id="IPR003488">
    <property type="entry name" value="DprA"/>
</dbReference>
<dbReference type="InterPro" id="IPR057666">
    <property type="entry name" value="DrpA_SLOG"/>
</dbReference>